<organism evidence="2 3">
    <name type="scientific">Sodaliphilus pleomorphus</name>
    <dbReference type="NCBI Taxonomy" id="2606626"/>
    <lineage>
        <taxon>Bacteria</taxon>
        <taxon>Pseudomonadati</taxon>
        <taxon>Bacteroidota</taxon>
        <taxon>Bacteroidia</taxon>
        <taxon>Bacteroidales</taxon>
        <taxon>Muribaculaceae</taxon>
        <taxon>Sodaliphilus</taxon>
    </lineage>
</organism>
<keyword evidence="1" id="KW-0472">Membrane</keyword>
<sequence length="129" mass="13926">MALMQQPAVEAITLALGPDGTVGHFDAQTIGFDPALKHIALHPWPQPRLDEQAAIARYGTLLKAAVMASPARPRRLLAIAAGCIAGRYASLDDVHLALERRLSDTIYIPLIAVILLLLALLYWLNLNAA</sequence>
<dbReference type="EMBL" id="VULT01000005">
    <property type="protein sequence ID" value="MSS16954.1"/>
    <property type="molecule type" value="Genomic_DNA"/>
</dbReference>
<reference evidence="2 3" key="1">
    <citation type="submission" date="2019-08" db="EMBL/GenBank/DDBJ databases">
        <title>In-depth cultivation of the pig gut microbiome towards novel bacterial diversity and tailored functional studies.</title>
        <authorList>
            <person name="Wylensek D."/>
            <person name="Hitch T.C.A."/>
            <person name="Clavel T."/>
        </authorList>
    </citation>
    <scope>NUCLEOTIDE SEQUENCE [LARGE SCALE GENOMIC DNA]</scope>
    <source>
        <strain evidence="2 3">Oil-RF-744-WCA-WT-10</strain>
    </source>
</reference>
<dbReference type="RefSeq" id="WP_154538194.1">
    <property type="nucleotide sequence ID" value="NZ_CP045696.1"/>
</dbReference>
<evidence type="ECO:0000256" key="1">
    <source>
        <dbReference type="SAM" id="Phobius"/>
    </source>
</evidence>
<feature type="transmembrane region" description="Helical" evidence="1">
    <location>
        <begin position="106"/>
        <end position="124"/>
    </location>
</feature>
<gene>
    <name evidence="2" type="ORF">FYJ29_04115</name>
</gene>
<dbReference type="Proteomes" id="UP000483362">
    <property type="component" value="Unassembled WGS sequence"/>
</dbReference>
<keyword evidence="1" id="KW-1133">Transmembrane helix</keyword>
<protein>
    <submittedName>
        <fullName evidence="2">Uncharacterized protein</fullName>
    </submittedName>
</protein>
<keyword evidence="1" id="KW-0812">Transmembrane</keyword>
<comment type="caution">
    <text evidence="2">The sequence shown here is derived from an EMBL/GenBank/DDBJ whole genome shotgun (WGS) entry which is preliminary data.</text>
</comment>
<proteinExistence type="predicted"/>
<name>A0A6L5XDL8_9BACT</name>
<accession>A0A6L5XDL8</accession>
<evidence type="ECO:0000313" key="2">
    <source>
        <dbReference type="EMBL" id="MSS16954.1"/>
    </source>
</evidence>
<dbReference type="AlphaFoldDB" id="A0A6L5XDL8"/>
<evidence type="ECO:0000313" key="3">
    <source>
        <dbReference type="Proteomes" id="UP000483362"/>
    </source>
</evidence>
<keyword evidence="3" id="KW-1185">Reference proteome</keyword>